<dbReference type="KEGG" id="cbak:DA792_10915"/>
<dbReference type="AlphaFoldDB" id="A0A2R4M2T5"/>
<reference evidence="1 2" key="1">
    <citation type="submission" date="2018-03" db="EMBL/GenBank/DDBJ databases">
        <title>The Complete Genome of Celeribacter baekdonensis strain LH4, a Thiosulfate-Oxidizing Alphaproteobacterium Isolated from Gulf of Mexico Continental Slope Sediments.</title>
        <authorList>
            <person name="Flood B.E."/>
            <person name="Bailey J.V."/>
            <person name="Leprich D."/>
        </authorList>
    </citation>
    <scope>NUCLEOTIDE SEQUENCE [LARGE SCALE GENOMIC DNA]</scope>
    <source>
        <strain evidence="1 2">LH4</strain>
    </source>
</reference>
<name>A0A2R4M2T5_9RHOB</name>
<gene>
    <name evidence="1" type="ORF">DA792_10915</name>
</gene>
<evidence type="ECO:0000313" key="2">
    <source>
        <dbReference type="Proteomes" id="UP000241447"/>
    </source>
</evidence>
<protein>
    <submittedName>
        <fullName evidence="1">Uncharacterized protein</fullName>
    </submittedName>
</protein>
<dbReference type="Proteomes" id="UP000241447">
    <property type="component" value="Chromosome"/>
</dbReference>
<accession>A0A2R4M2T5</accession>
<evidence type="ECO:0000313" key="1">
    <source>
        <dbReference type="EMBL" id="AVW91530.1"/>
    </source>
</evidence>
<organism evidence="1 2">
    <name type="scientific">Celeribacter baekdonensis</name>
    <dbReference type="NCBI Taxonomy" id="875171"/>
    <lineage>
        <taxon>Bacteria</taxon>
        <taxon>Pseudomonadati</taxon>
        <taxon>Pseudomonadota</taxon>
        <taxon>Alphaproteobacteria</taxon>
        <taxon>Rhodobacterales</taxon>
        <taxon>Roseobacteraceae</taxon>
        <taxon>Celeribacter</taxon>
    </lineage>
</organism>
<dbReference type="EMBL" id="CP028475">
    <property type="protein sequence ID" value="AVW91530.1"/>
    <property type="molecule type" value="Genomic_DNA"/>
</dbReference>
<sequence length="66" mass="7121">MISPVARDNVPAFESAFGSARITAPTISSRRRLWPFGLDSMISASEVGINRGRALYAASAKPQAWL</sequence>
<proteinExistence type="predicted"/>